<evidence type="ECO:0000256" key="3">
    <source>
        <dbReference type="ARBA" id="ARBA00023163"/>
    </source>
</evidence>
<keyword evidence="7" id="KW-1185">Reference proteome</keyword>
<dbReference type="Gene3D" id="1.10.10.10">
    <property type="entry name" value="Winged helix-like DNA-binding domain superfamily/Winged helix DNA-binding domain"/>
    <property type="match status" value="1"/>
</dbReference>
<keyword evidence="1" id="KW-0805">Transcription regulation</keyword>
<dbReference type="AlphaFoldDB" id="A0A1M5JSW9"/>
<dbReference type="InterPro" id="IPR036390">
    <property type="entry name" value="WH_DNA-bd_sf"/>
</dbReference>
<keyword evidence="4" id="KW-0175">Coiled coil</keyword>
<dbReference type="EMBL" id="FQVW01000033">
    <property type="protein sequence ID" value="SHG43369.1"/>
    <property type="molecule type" value="Genomic_DNA"/>
</dbReference>
<dbReference type="RefSeq" id="WP_072891233.1">
    <property type="nucleotide sequence ID" value="NZ_FQVW01000033.1"/>
</dbReference>
<dbReference type="PANTHER" id="PTHR38445">
    <property type="entry name" value="HTH-TYPE TRANSCRIPTIONAL REPRESSOR YTRA"/>
    <property type="match status" value="1"/>
</dbReference>
<evidence type="ECO:0000256" key="2">
    <source>
        <dbReference type="ARBA" id="ARBA00023125"/>
    </source>
</evidence>
<reference evidence="6 7" key="1">
    <citation type="submission" date="2016-11" db="EMBL/GenBank/DDBJ databases">
        <authorList>
            <person name="Jaros S."/>
            <person name="Januszkiewicz K."/>
            <person name="Wedrychowicz H."/>
        </authorList>
    </citation>
    <scope>NUCLEOTIDE SEQUENCE [LARGE SCALE GENOMIC DNA]</scope>
    <source>
        <strain evidence="6 7">IBRC-M 10683</strain>
    </source>
</reference>
<dbReference type="GO" id="GO:0003677">
    <property type="term" value="F:DNA binding"/>
    <property type="evidence" value="ECO:0007669"/>
    <property type="project" value="UniProtKB-KW"/>
</dbReference>
<sequence>MNILISNNSKEPLFQQIKEQIKQHIYSGELVAGDALPSMRLLAKELKVSVITTKRAYEDLESEGYLISVVGKGTFVAGQEPHVLKEWQLRELENEIEKIVQEAKRLELSKNDIKELIDIYFEGDV</sequence>
<proteinExistence type="predicted"/>
<accession>A0A1M5JSW9</accession>
<dbReference type="PROSITE" id="PS50949">
    <property type="entry name" value="HTH_GNTR"/>
    <property type="match status" value="1"/>
</dbReference>
<dbReference type="STRING" id="930117.SAMN05216225_103310"/>
<gene>
    <name evidence="6" type="ORF">SAMN05216225_103310</name>
</gene>
<feature type="domain" description="HTH gntR-type" evidence="5">
    <location>
        <begin position="11"/>
        <end position="79"/>
    </location>
</feature>
<keyword evidence="3" id="KW-0804">Transcription</keyword>
<dbReference type="CDD" id="cd07377">
    <property type="entry name" value="WHTH_GntR"/>
    <property type="match status" value="1"/>
</dbReference>
<dbReference type="GO" id="GO:0003700">
    <property type="term" value="F:DNA-binding transcription factor activity"/>
    <property type="evidence" value="ECO:0007669"/>
    <property type="project" value="InterPro"/>
</dbReference>
<protein>
    <submittedName>
        <fullName evidence="6">Transcriptional regulator, GntR family</fullName>
    </submittedName>
</protein>
<feature type="coiled-coil region" evidence="4">
    <location>
        <begin position="43"/>
        <end position="116"/>
    </location>
</feature>
<dbReference type="OrthoDB" id="9801546at2"/>
<name>A0A1M5JSW9_9BACI</name>
<evidence type="ECO:0000313" key="6">
    <source>
        <dbReference type="EMBL" id="SHG43369.1"/>
    </source>
</evidence>
<dbReference type="SUPFAM" id="SSF46785">
    <property type="entry name" value="Winged helix' DNA-binding domain"/>
    <property type="match status" value="1"/>
</dbReference>
<dbReference type="InterPro" id="IPR000524">
    <property type="entry name" value="Tscrpt_reg_HTH_GntR"/>
</dbReference>
<dbReference type="InterPro" id="IPR036388">
    <property type="entry name" value="WH-like_DNA-bd_sf"/>
</dbReference>
<evidence type="ECO:0000256" key="4">
    <source>
        <dbReference type="SAM" id="Coils"/>
    </source>
</evidence>
<organism evidence="6 7">
    <name type="scientific">Ornithinibacillus halophilus</name>
    <dbReference type="NCBI Taxonomy" id="930117"/>
    <lineage>
        <taxon>Bacteria</taxon>
        <taxon>Bacillati</taxon>
        <taxon>Bacillota</taxon>
        <taxon>Bacilli</taxon>
        <taxon>Bacillales</taxon>
        <taxon>Bacillaceae</taxon>
        <taxon>Ornithinibacillus</taxon>
    </lineage>
</organism>
<evidence type="ECO:0000313" key="7">
    <source>
        <dbReference type="Proteomes" id="UP000183988"/>
    </source>
</evidence>
<dbReference type="SMART" id="SM00345">
    <property type="entry name" value="HTH_GNTR"/>
    <property type="match status" value="1"/>
</dbReference>
<keyword evidence="2" id="KW-0238">DNA-binding</keyword>
<dbReference type="PANTHER" id="PTHR38445:SF7">
    <property type="entry name" value="GNTR-FAMILY TRANSCRIPTIONAL REGULATOR"/>
    <property type="match status" value="1"/>
</dbReference>
<evidence type="ECO:0000259" key="5">
    <source>
        <dbReference type="PROSITE" id="PS50949"/>
    </source>
</evidence>
<dbReference type="Pfam" id="PF00392">
    <property type="entry name" value="GntR"/>
    <property type="match status" value="1"/>
</dbReference>
<evidence type="ECO:0000256" key="1">
    <source>
        <dbReference type="ARBA" id="ARBA00023015"/>
    </source>
</evidence>
<dbReference type="Proteomes" id="UP000183988">
    <property type="component" value="Unassembled WGS sequence"/>
</dbReference>